<feature type="region of interest" description="Disordered" evidence="6">
    <location>
        <begin position="629"/>
        <end position="692"/>
    </location>
</feature>
<feature type="compositionally biased region" description="Pro residues" evidence="6">
    <location>
        <begin position="397"/>
        <end position="425"/>
    </location>
</feature>
<dbReference type="Pfam" id="PF00069">
    <property type="entry name" value="Pkinase"/>
    <property type="match status" value="1"/>
</dbReference>
<evidence type="ECO:0000313" key="8">
    <source>
        <dbReference type="EMBL" id="KAF9076204.1"/>
    </source>
</evidence>
<evidence type="ECO:0000256" key="2">
    <source>
        <dbReference type="ARBA" id="ARBA00022741"/>
    </source>
</evidence>
<feature type="domain" description="Protein kinase" evidence="7">
    <location>
        <begin position="104"/>
        <end position="349"/>
    </location>
</feature>
<feature type="compositionally biased region" description="Basic and acidic residues" evidence="6">
    <location>
        <begin position="682"/>
        <end position="692"/>
    </location>
</feature>
<feature type="binding site" evidence="5">
    <location>
        <position position="133"/>
    </location>
    <ligand>
        <name>ATP</name>
        <dbReference type="ChEBI" id="CHEBI:30616"/>
    </ligand>
</feature>
<evidence type="ECO:0000259" key="7">
    <source>
        <dbReference type="PROSITE" id="PS50011"/>
    </source>
</evidence>
<sequence>MSQSQSLYLAFPRIHKSSDLLPSQRRLNVGRQAAPFLILLIDVGLGISYERHVGCTPKYQHFQHCSTQSYRTYSSDGDSATLRPVLSAVYPSQPPVVELPSFQWIRGDLIGKGSFGRVYWALNVTTGDVIAVKQADMPRGSNTLKDLDHPNIVQYLGFEESEDHISIFMQYIAGGSVGTCLKNGRFSNEVTKSFARQILEGLEYLHSRGIIHRDIKADNILVEKSGVCKISDFGISKQADDFDGRAFTGMRGTAYWMAPEAVDSNTKGYDNKIDIWSVGCVVIEMWTGKRPWYGEEILPVLLNLYRRLAPPIPPELLLSDEAMDFKDKVFARDPQDRPSAAKLKLHPYLVMEPGWEFDPAFFEAPRDNNSERTLRRTKSHSTMAQTIRRIQSKKTLPPVPPIPIPPPIPAIPIPPAPSTPPPVPPHLRNSSPLASSPLASSTPTPYSSPGPPIVFITPPPSPVRTNPQQLQFPDDSISSPSTTSSSRLSARHQRSFHIVNPDPDPKENTALSPSFVYNPPPLPDIGYKRLTKPTDRLAIHSPRRVPSTPVLSTRTQTSSRPRHASSAITDAPVFHSDSDSDDDTGTGWQRPPRVPSKKRESAWARAPVEDIYEHLQQYFSHHDIDKPIVDETESVPTSRPLTKGNGNSTLRPKKSIRMVAERQKRSQSSARNSKRATMLWDSHLEELDGTKP</sequence>
<dbReference type="PROSITE" id="PS00107">
    <property type="entry name" value="PROTEIN_KINASE_ATP"/>
    <property type="match status" value="1"/>
</dbReference>
<evidence type="ECO:0000256" key="1">
    <source>
        <dbReference type="ARBA" id="ARBA00022679"/>
    </source>
</evidence>
<comment type="caution">
    <text evidence="8">The sequence shown here is derived from an EMBL/GenBank/DDBJ whole genome shotgun (WGS) entry which is preliminary data.</text>
</comment>
<feature type="compositionally biased region" description="Polar residues" evidence="6">
    <location>
        <begin position="549"/>
        <end position="559"/>
    </location>
</feature>
<evidence type="ECO:0000256" key="4">
    <source>
        <dbReference type="ARBA" id="ARBA00022840"/>
    </source>
</evidence>
<gene>
    <name evidence="8" type="ORF">BDP27DRAFT_890011</name>
</gene>
<evidence type="ECO:0000256" key="6">
    <source>
        <dbReference type="SAM" id="MobiDB-lite"/>
    </source>
</evidence>
<dbReference type="PROSITE" id="PS00108">
    <property type="entry name" value="PROTEIN_KINASE_ST"/>
    <property type="match status" value="1"/>
</dbReference>
<keyword evidence="1" id="KW-0808">Transferase</keyword>
<evidence type="ECO:0000256" key="5">
    <source>
        <dbReference type="PROSITE-ProRule" id="PRU10141"/>
    </source>
</evidence>
<dbReference type="PANTHER" id="PTHR48016:SF48">
    <property type="entry name" value="SERINE_THREONINE-PROTEIN KINASE BCK1_SLK1_SSP31"/>
    <property type="match status" value="1"/>
</dbReference>
<dbReference type="PANTHER" id="PTHR48016">
    <property type="entry name" value="MAP KINASE KINASE KINASE SSK2-RELATED-RELATED"/>
    <property type="match status" value="1"/>
</dbReference>
<keyword evidence="9" id="KW-1185">Reference proteome</keyword>
<keyword evidence="3 8" id="KW-0418">Kinase</keyword>
<dbReference type="EMBL" id="JADNRY010000007">
    <property type="protein sequence ID" value="KAF9076204.1"/>
    <property type="molecule type" value="Genomic_DNA"/>
</dbReference>
<dbReference type="OrthoDB" id="266718at2759"/>
<dbReference type="AlphaFoldDB" id="A0A9P5UEG3"/>
<dbReference type="PROSITE" id="PS50011">
    <property type="entry name" value="PROTEIN_KINASE_DOM"/>
    <property type="match status" value="1"/>
</dbReference>
<feature type="compositionally biased region" description="Low complexity" evidence="6">
    <location>
        <begin position="473"/>
        <end position="486"/>
    </location>
</feature>
<dbReference type="SUPFAM" id="SSF56112">
    <property type="entry name" value="Protein kinase-like (PK-like)"/>
    <property type="match status" value="1"/>
</dbReference>
<keyword evidence="4 5" id="KW-0067">ATP-binding</keyword>
<feature type="compositionally biased region" description="Pro residues" evidence="6">
    <location>
        <begin position="446"/>
        <end position="462"/>
    </location>
</feature>
<feature type="compositionally biased region" description="Polar residues" evidence="6">
    <location>
        <begin position="634"/>
        <end position="650"/>
    </location>
</feature>
<dbReference type="InterPro" id="IPR000719">
    <property type="entry name" value="Prot_kinase_dom"/>
</dbReference>
<dbReference type="GO" id="GO:0004672">
    <property type="term" value="F:protein kinase activity"/>
    <property type="evidence" value="ECO:0007669"/>
    <property type="project" value="InterPro"/>
</dbReference>
<dbReference type="Proteomes" id="UP000772434">
    <property type="component" value="Unassembled WGS sequence"/>
</dbReference>
<feature type="compositionally biased region" description="Polar residues" evidence="6">
    <location>
        <begin position="380"/>
        <end position="389"/>
    </location>
</feature>
<evidence type="ECO:0000256" key="3">
    <source>
        <dbReference type="ARBA" id="ARBA00022777"/>
    </source>
</evidence>
<reference evidence="8" key="1">
    <citation type="submission" date="2020-11" db="EMBL/GenBank/DDBJ databases">
        <authorList>
            <consortium name="DOE Joint Genome Institute"/>
            <person name="Ahrendt S."/>
            <person name="Riley R."/>
            <person name="Andreopoulos W."/>
            <person name="Labutti K."/>
            <person name="Pangilinan J."/>
            <person name="Ruiz-Duenas F.J."/>
            <person name="Barrasa J.M."/>
            <person name="Sanchez-Garcia M."/>
            <person name="Camarero S."/>
            <person name="Miyauchi S."/>
            <person name="Serrano A."/>
            <person name="Linde D."/>
            <person name="Babiker R."/>
            <person name="Drula E."/>
            <person name="Ayuso-Fernandez I."/>
            <person name="Pacheco R."/>
            <person name="Padilla G."/>
            <person name="Ferreira P."/>
            <person name="Barriuso J."/>
            <person name="Kellner H."/>
            <person name="Castanera R."/>
            <person name="Alfaro M."/>
            <person name="Ramirez L."/>
            <person name="Pisabarro A.G."/>
            <person name="Kuo A."/>
            <person name="Tritt A."/>
            <person name="Lipzen A."/>
            <person name="He G."/>
            <person name="Yan M."/>
            <person name="Ng V."/>
            <person name="Cullen D."/>
            <person name="Martin F."/>
            <person name="Rosso M.-N."/>
            <person name="Henrissat B."/>
            <person name="Hibbett D."/>
            <person name="Martinez A.T."/>
            <person name="Grigoriev I.V."/>
        </authorList>
    </citation>
    <scope>NUCLEOTIDE SEQUENCE</scope>
    <source>
        <strain evidence="8">AH 40177</strain>
    </source>
</reference>
<organism evidence="8 9">
    <name type="scientific">Rhodocollybia butyracea</name>
    <dbReference type="NCBI Taxonomy" id="206335"/>
    <lineage>
        <taxon>Eukaryota</taxon>
        <taxon>Fungi</taxon>
        <taxon>Dikarya</taxon>
        <taxon>Basidiomycota</taxon>
        <taxon>Agaricomycotina</taxon>
        <taxon>Agaricomycetes</taxon>
        <taxon>Agaricomycetidae</taxon>
        <taxon>Agaricales</taxon>
        <taxon>Marasmiineae</taxon>
        <taxon>Omphalotaceae</taxon>
        <taxon>Rhodocollybia</taxon>
    </lineage>
</organism>
<dbReference type="Gene3D" id="1.10.510.10">
    <property type="entry name" value="Transferase(Phosphotransferase) domain 1"/>
    <property type="match status" value="1"/>
</dbReference>
<dbReference type="InterPro" id="IPR017441">
    <property type="entry name" value="Protein_kinase_ATP_BS"/>
</dbReference>
<name>A0A9P5UEG3_9AGAR</name>
<keyword evidence="2 5" id="KW-0547">Nucleotide-binding</keyword>
<dbReference type="InterPro" id="IPR008271">
    <property type="entry name" value="Ser/Thr_kinase_AS"/>
</dbReference>
<feature type="compositionally biased region" description="Low complexity" evidence="6">
    <location>
        <begin position="430"/>
        <end position="445"/>
    </location>
</feature>
<proteinExistence type="predicted"/>
<dbReference type="GO" id="GO:0000165">
    <property type="term" value="P:MAPK cascade"/>
    <property type="evidence" value="ECO:0007669"/>
    <property type="project" value="UniProtKB-ARBA"/>
</dbReference>
<evidence type="ECO:0000313" key="9">
    <source>
        <dbReference type="Proteomes" id="UP000772434"/>
    </source>
</evidence>
<dbReference type="InterPro" id="IPR050538">
    <property type="entry name" value="MAP_kinase_kinase_kinase"/>
</dbReference>
<accession>A0A9P5UEG3</accession>
<feature type="region of interest" description="Disordered" evidence="6">
    <location>
        <begin position="367"/>
        <end position="603"/>
    </location>
</feature>
<dbReference type="SMART" id="SM00220">
    <property type="entry name" value="S_TKc"/>
    <property type="match status" value="1"/>
</dbReference>
<dbReference type="GO" id="GO:0005524">
    <property type="term" value="F:ATP binding"/>
    <property type="evidence" value="ECO:0007669"/>
    <property type="project" value="UniProtKB-UniRule"/>
</dbReference>
<dbReference type="InterPro" id="IPR011009">
    <property type="entry name" value="Kinase-like_dom_sf"/>
</dbReference>
<protein>
    <submittedName>
        <fullName evidence="8">Kinase-like domain-containing protein</fullName>
    </submittedName>
</protein>